<name>A0A974KK68_SALET</name>
<organism evidence="1 2">
    <name type="scientific">Salmonella enterica subsp. enterica serovar Rough O:d:1,7</name>
    <dbReference type="NCBI Taxonomy" id="1974323"/>
    <lineage>
        <taxon>Bacteria</taxon>
        <taxon>Pseudomonadati</taxon>
        <taxon>Pseudomonadota</taxon>
        <taxon>Gammaproteobacteria</taxon>
        <taxon>Enterobacterales</taxon>
        <taxon>Enterobacteriaceae</taxon>
        <taxon>Salmonella</taxon>
    </lineage>
</organism>
<dbReference type="Proteomes" id="UP000868515">
    <property type="component" value="Unassembled WGS sequence"/>
</dbReference>
<comment type="caution">
    <text evidence="1">The sequence shown here is derived from an EMBL/GenBank/DDBJ whole genome shotgun (WGS) entry which is preliminary data.</text>
</comment>
<gene>
    <name evidence="1" type="ORF">R537_03835</name>
</gene>
<protein>
    <submittedName>
        <fullName evidence="1">Uncharacterized protein</fullName>
    </submittedName>
</protein>
<reference evidence="1 2" key="1">
    <citation type="submission" date="2017-03" db="EMBL/GenBank/DDBJ databases">
        <title>Salmonella serotype comparative study.</title>
        <authorList>
            <person name="Liao J."/>
        </authorList>
    </citation>
    <scope>NUCLEOTIDE SEQUENCE [LARGE SCALE GENOMIC DNA]</scope>
    <source>
        <strain evidence="1 2">NY_FSL S10-1448</strain>
    </source>
</reference>
<dbReference type="AlphaFoldDB" id="A0A974KK68"/>
<evidence type="ECO:0000313" key="2">
    <source>
        <dbReference type="Proteomes" id="UP000868515"/>
    </source>
</evidence>
<proteinExistence type="predicted"/>
<accession>A0A974KK68</accession>
<sequence>MCKRDILTVYPNPKDILRPIAAALEAAQYIALDPDNTDLAHDLIAWAHETADRAAKAHNVQEVHHD</sequence>
<dbReference type="RefSeq" id="WP_053299563.1">
    <property type="nucleotide sequence ID" value="NZ_NBPI01000002.1"/>
</dbReference>
<dbReference type="EMBL" id="NBPI01000002">
    <property type="protein sequence ID" value="OSD73483.1"/>
    <property type="molecule type" value="Genomic_DNA"/>
</dbReference>
<evidence type="ECO:0000313" key="1">
    <source>
        <dbReference type="EMBL" id="OSD73483.1"/>
    </source>
</evidence>